<accession>A0A6L5C1Q6</accession>
<dbReference type="RefSeq" id="WP_154905334.1">
    <property type="nucleotide sequence ID" value="NZ_JAAAXX010000001.1"/>
</dbReference>
<evidence type="ECO:0000313" key="1">
    <source>
        <dbReference type="EMBL" id="KAF2394749.1"/>
    </source>
</evidence>
<evidence type="ECO:0000313" key="2">
    <source>
        <dbReference type="Proteomes" id="UP000475265"/>
    </source>
</evidence>
<dbReference type="AlphaFoldDB" id="A0A6L5C1Q6"/>
<sequence length="741" mass="82050">MPDLFDFEVSLTPSPDAEPAQVVVFFTGPERIDDAHITEALQKRLSEYILPDHVTFLVPECYQDWIKDQCTDKKTPIAIALQRRGAGSAPSYGFSFFNEHGDITKHVVVAGATKGVGRLITGGSDKIIQAGMKKLVKCTSVLTKAPAGFLFSKPSSRSSNYFIRAENLLSETLHSHFLAFSCLQVLKEASKDGMREPDTIYLDTMAFLPIALSIQLFQTKFKKQTILSIKSFHSHDGLKDGPLPNGASSLCLISASTNCGLAKEWVKVNGAPPNRVATFLSFLSESEWCAVLHTIEKPEDFESLAEAESSETRQMIRIHGERFAAQHTETRLLNISMDHLPGDLQTKFYSFMGKGLFKCFSQVPQRERQRTVHVDKEKLVATDDFKIWFNKALLEESSASTSLIIHDDDAASQKMANDALDFLKVRGLRCDVVSASKFDPQEKFDGSVIIVAAAAERGSLLLSISRRLRSAQNSGTRVYMVGALFGRSYELMKELTANLTQPPKGSRRYVLKTYLEIPAASLACNSHWHQEHLLLSRLITFDGNGVSSLVQTRVDAFDNAGADGLTDHAFWQSSYQEGEMRLTKGFAFVSGSKDVTVAACVDIFLTILWILQNARENAKIKDAKRLESGELQQVLLTPEVFSRYDDGIIQGAFLRAALPTELDYSAHETYSASMADIILRVVQGYGFERGDAAMEFITSLAIGKIRLHKEVDEKLRASIKLALENKVGDIGLLLGEEAAPF</sequence>
<dbReference type="Proteomes" id="UP000475265">
    <property type="component" value="Unassembled WGS sequence"/>
</dbReference>
<name>A0A6L5C1Q6_9PSED</name>
<proteinExistence type="predicted"/>
<reference evidence="1 2" key="1">
    <citation type="submission" date="2019-12" db="EMBL/GenBank/DDBJ databases">
        <title>Endophytic bacteria associated with Panax ginseng seedlings.</title>
        <authorList>
            <person name="Park J.M."/>
            <person name="Shin R."/>
            <person name="Jo S.H."/>
        </authorList>
    </citation>
    <scope>NUCLEOTIDE SEQUENCE [LARGE SCALE GENOMIC DNA]</scope>
    <source>
        <strain evidence="1 2">PgKB32</strain>
    </source>
</reference>
<gene>
    <name evidence="1" type="ORF">FX983_02731</name>
</gene>
<organism evidence="1 2">
    <name type="scientific">Pseudomonas frederiksbergensis</name>
    <dbReference type="NCBI Taxonomy" id="104087"/>
    <lineage>
        <taxon>Bacteria</taxon>
        <taxon>Pseudomonadati</taxon>
        <taxon>Pseudomonadota</taxon>
        <taxon>Gammaproteobacteria</taxon>
        <taxon>Pseudomonadales</taxon>
        <taxon>Pseudomonadaceae</taxon>
        <taxon>Pseudomonas</taxon>
    </lineage>
</organism>
<comment type="caution">
    <text evidence="1">The sequence shown here is derived from an EMBL/GenBank/DDBJ whole genome shotgun (WGS) entry which is preliminary data.</text>
</comment>
<dbReference type="EMBL" id="JAAAXX010000001">
    <property type="protein sequence ID" value="KAF2394749.1"/>
    <property type="molecule type" value="Genomic_DNA"/>
</dbReference>
<protein>
    <submittedName>
        <fullName evidence="1">Uncharacterized protein</fullName>
    </submittedName>
</protein>